<dbReference type="PANTHER" id="PTHR43776">
    <property type="entry name" value="TRANSPORT ATP-BINDING PROTEIN"/>
    <property type="match status" value="1"/>
</dbReference>
<protein>
    <submittedName>
        <fullName evidence="7">ABC transporter ATP-binding protein</fullName>
    </submittedName>
</protein>
<dbReference type="SMART" id="SM00382">
    <property type="entry name" value="AAA"/>
    <property type="match status" value="1"/>
</dbReference>
<keyword evidence="2" id="KW-0813">Transport</keyword>
<evidence type="ECO:0000256" key="4">
    <source>
        <dbReference type="ARBA" id="ARBA00022840"/>
    </source>
</evidence>
<evidence type="ECO:0000256" key="1">
    <source>
        <dbReference type="ARBA" id="ARBA00005417"/>
    </source>
</evidence>
<evidence type="ECO:0000256" key="2">
    <source>
        <dbReference type="ARBA" id="ARBA00022448"/>
    </source>
</evidence>
<reference evidence="8" key="1">
    <citation type="journal article" date="2019" name="Int. J. Syst. Evol. Microbiol.">
        <title>The Global Catalogue of Microorganisms (GCM) 10K type strain sequencing project: providing services to taxonomists for standard genome sequencing and annotation.</title>
        <authorList>
            <consortium name="The Broad Institute Genomics Platform"/>
            <consortium name="The Broad Institute Genome Sequencing Center for Infectious Disease"/>
            <person name="Wu L."/>
            <person name="Ma J."/>
        </authorList>
    </citation>
    <scope>NUCLEOTIDE SEQUENCE [LARGE SCALE GENOMIC DNA]</scope>
    <source>
        <strain evidence="8">CGMCC 4.7106</strain>
    </source>
</reference>
<dbReference type="CDD" id="cd03257">
    <property type="entry name" value="ABC_NikE_OppD_transporters"/>
    <property type="match status" value="1"/>
</dbReference>
<evidence type="ECO:0000259" key="6">
    <source>
        <dbReference type="PROSITE" id="PS50893"/>
    </source>
</evidence>
<dbReference type="InterPro" id="IPR050319">
    <property type="entry name" value="ABC_transp_ATP-bind"/>
</dbReference>
<accession>A0ABW1C333</accession>
<dbReference type="Pfam" id="PF00005">
    <property type="entry name" value="ABC_tran"/>
    <property type="match status" value="1"/>
</dbReference>
<proteinExistence type="inferred from homology"/>
<dbReference type="NCBIfam" id="TIGR01727">
    <property type="entry name" value="oligo_HPY"/>
    <property type="match status" value="1"/>
</dbReference>
<comment type="similarity">
    <text evidence="1">Belongs to the ABC transporter superfamily.</text>
</comment>
<feature type="domain" description="ABC transporter" evidence="6">
    <location>
        <begin position="17"/>
        <end position="260"/>
    </location>
</feature>
<dbReference type="InterPro" id="IPR003593">
    <property type="entry name" value="AAA+_ATPase"/>
</dbReference>
<dbReference type="Proteomes" id="UP001596096">
    <property type="component" value="Unassembled WGS sequence"/>
</dbReference>
<dbReference type="Pfam" id="PF08352">
    <property type="entry name" value="oligo_HPY"/>
    <property type="match status" value="1"/>
</dbReference>
<evidence type="ECO:0000256" key="5">
    <source>
        <dbReference type="SAM" id="MobiDB-lite"/>
    </source>
</evidence>
<keyword evidence="8" id="KW-1185">Reference proteome</keyword>
<evidence type="ECO:0000256" key="3">
    <source>
        <dbReference type="ARBA" id="ARBA00022741"/>
    </source>
</evidence>
<dbReference type="EMBL" id="JBHSNW010000019">
    <property type="protein sequence ID" value="MFC5819509.1"/>
    <property type="molecule type" value="Genomic_DNA"/>
</dbReference>
<dbReference type="InterPro" id="IPR003439">
    <property type="entry name" value="ABC_transporter-like_ATP-bd"/>
</dbReference>
<name>A0ABW1C333_9ACTN</name>
<evidence type="ECO:0000313" key="8">
    <source>
        <dbReference type="Proteomes" id="UP001596096"/>
    </source>
</evidence>
<dbReference type="PANTHER" id="PTHR43776:SF7">
    <property type="entry name" value="D,D-DIPEPTIDE TRANSPORT ATP-BINDING PROTEIN DDPF-RELATED"/>
    <property type="match status" value="1"/>
</dbReference>
<dbReference type="PROSITE" id="PS50893">
    <property type="entry name" value="ABC_TRANSPORTER_2"/>
    <property type="match status" value="1"/>
</dbReference>
<feature type="compositionally biased region" description="Polar residues" evidence="5">
    <location>
        <begin position="331"/>
        <end position="341"/>
    </location>
</feature>
<dbReference type="InterPro" id="IPR017871">
    <property type="entry name" value="ABC_transporter-like_CS"/>
</dbReference>
<dbReference type="InterPro" id="IPR013563">
    <property type="entry name" value="Oligopep_ABC_C"/>
</dbReference>
<dbReference type="GO" id="GO:0005524">
    <property type="term" value="F:ATP binding"/>
    <property type="evidence" value="ECO:0007669"/>
    <property type="project" value="UniProtKB-KW"/>
</dbReference>
<sequence>MTSEPPTPLPRPEPPLLRVENLVKRFRVPGGVIEAVSRVGFTLGRAQTLGLVGESGCGKSTTGRAVLQLPPPDAGSVRFRGEELTALSRRDMRRVRPSLQIVWQDPRSALNPGRRVRDLVAEGPVIAGRPRAEIAGRVDAALAEVGLNPAEVGDRRPHEFSGGQCQRIAIARALVLEPDLLVCDEPVASLDVSVQAQVINLLQDVKARHGLSLLFISHDLGVVRNVSDRVAVMYLGRIVEIGDVDSVYGAPAHPYTRALLDAVPVPDPLAPPPGPPLKGEVPSPLRPPSGCRFRTRCPLAQPVCAEQAPDLRPVGDDHQVACHFSLKESPVSRSSAPSRTAVQDGGPR</sequence>
<comment type="caution">
    <text evidence="7">The sequence shown here is derived from an EMBL/GenBank/DDBJ whole genome shotgun (WGS) entry which is preliminary data.</text>
</comment>
<keyword evidence="4 7" id="KW-0067">ATP-binding</keyword>
<dbReference type="PROSITE" id="PS00211">
    <property type="entry name" value="ABC_TRANSPORTER_1"/>
    <property type="match status" value="1"/>
</dbReference>
<evidence type="ECO:0000313" key="7">
    <source>
        <dbReference type="EMBL" id="MFC5819509.1"/>
    </source>
</evidence>
<feature type="region of interest" description="Disordered" evidence="5">
    <location>
        <begin position="325"/>
        <end position="348"/>
    </location>
</feature>
<dbReference type="RefSeq" id="WP_219545232.1">
    <property type="nucleotide sequence ID" value="NZ_JAHKRN010000014.1"/>
</dbReference>
<gene>
    <name evidence="7" type="ORF">ACFPUY_30790</name>
</gene>
<organism evidence="7 8">
    <name type="scientific">Nonomuraea harbinensis</name>
    <dbReference type="NCBI Taxonomy" id="1286938"/>
    <lineage>
        <taxon>Bacteria</taxon>
        <taxon>Bacillati</taxon>
        <taxon>Actinomycetota</taxon>
        <taxon>Actinomycetes</taxon>
        <taxon>Streptosporangiales</taxon>
        <taxon>Streptosporangiaceae</taxon>
        <taxon>Nonomuraea</taxon>
    </lineage>
</organism>
<keyword evidence="3" id="KW-0547">Nucleotide-binding</keyword>